<proteinExistence type="inferred from homology"/>
<dbReference type="Gene3D" id="3.40.1440.10">
    <property type="entry name" value="GIY-YIG endonuclease"/>
    <property type="match status" value="1"/>
</dbReference>
<dbReference type="EMBL" id="MEZK01000020">
    <property type="protein sequence ID" value="OGD62582.1"/>
    <property type="molecule type" value="Genomic_DNA"/>
</dbReference>
<reference evidence="3 4" key="1">
    <citation type="journal article" date="2016" name="Nat. Commun.">
        <title>Thousands of microbial genomes shed light on interconnected biogeochemical processes in an aquifer system.</title>
        <authorList>
            <person name="Anantharaman K."/>
            <person name="Brown C.T."/>
            <person name="Hug L.A."/>
            <person name="Sharon I."/>
            <person name="Castelle C.J."/>
            <person name="Probst A.J."/>
            <person name="Thomas B.C."/>
            <person name="Singh A."/>
            <person name="Wilkins M.J."/>
            <person name="Karaoz U."/>
            <person name="Brodie E.L."/>
            <person name="Williams K.H."/>
            <person name="Hubbard S.S."/>
            <person name="Banfield J.F."/>
        </authorList>
    </citation>
    <scope>NUCLEOTIDE SEQUENCE [LARGE SCALE GENOMIC DNA]</scope>
</reference>
<dbReference type="Proteomes" id="UP000177006">
    <property type="component" value="Unassembled WGS sequence"/>
</dbReference>
<dbReference type="AlphaFoldDB" id="A0A1F5E5A6"/>
<comment type="caution">
    <text evidence="3">The sequence shown here is derived from an EMBL/GenBank/DDBJ whole genome shotgun (WGS) entry which is preliminary data.</text>
</comment>
<evidence type="ECO:0000256" key="1">
    <source>
        <dbReference type="ARBA" id="ARBA00007435"/>
    </source>
</evidence>
<evidence type="ECO:0000313" key="4">
    <source>
        <dbReference type="Proteomes" id="UP000177006"/>
    </source>
</evidence>
<comment type="similarity">
    <text evidence="1">Belongs to the UPF0213 family.</text>
</comment>
<protein>
    <recommendedName>
        <fullName evidence="2">GIY-YIG domain-containing protein</fullName>
    </recommendedName>
</protein>
<dbReference type="STRING" id="1797457.A2160_06115"/>
<dbReference type="Pfam" id="PF01541">
    <property type="entry name" value="GIY-YIG"/>
    <property type="match status" value="1"/>
</dbReference>
<dbReference type="PROSITE" id="PS50164">
    <property type="entry name" value="GIY_YIG"/>
    <property type="match status" value="1"/>
</dbReference>
<name>A0A1F5E5A6_9BACT</name>
<dbReference type="InterPro" id="IPR050190">
    <property type="entry name" value="UPF0213_domain"/>
</dbReference>
<accession>A0A1F5E5A6</accession>
<evidence type="ECO:0000259" key="2">
    <source>
        <dbReference type="PROSITE" id="PS50164"/>
    </source>
</evidence>
<dbReference type="PANTHER" id="PTHR34477">
    <property type="entry name" value="UPF0213 PROTEIN YHBQ"/>
    <property type="match status" value="1"/>
</dbReference>
<dbReference type="SUPFAM" id="SSF82771">
    <property type="entry name" value="GIY-YIG endonuclease"/>
    <property type="match status" value="1"/>
</dbReference>
<dbReference type="InterPro" id="IPR000305">
    <property type="entry name" value="GIY-YIG_endonuc"/>
</dbReference>
<sequence length="84" mass="10225">MAALYILQLNNGKYYVGSTTDYQKRFIQHQSGLCRYTSKFLPLKLVFHQEYKTYKESRKAEIWLKKQKDKSFIERIIKKRRRSS</sequence>
<feature type="domain" description="GIY-YIG" evidence="2">
    <location>
        <begin position="1"/>
        <end position="75"/>
    </location>
</feature>
<evidence type="ECO:0000313" key="3">
    <source>
        <dbReference type="EMBL" id="OGD62582.1"/>
    </source>
</evidence>
<dbReference type="InterPro" id="IPR035901">
    <property type="entry name" value="GIY-YIG_endonuc_sf"/>
</dbReference>
<gene>
    <name evidence="3" type="ORF">A2160_06115</name>
</gene>
<organism evidence="3 4">
    <name type="scientific">Candidatus Beckwithbacteria bacterium RBG_13_42_9</name>
    <dbReference type="NCBI Taxonomy" id="1797457"/>
    <lineage>
        <taxon>Bacteria</taxon>
        <taxon>Candidatus Beckwithiibacteriota</taxon>
    </lineage>
</organism>
<dbReference type="PANTHER" id="PTHR34477:SF1">
    <property type="entry name" value="UPF0213 PROTEIN YHBQ"/>
    <property type="match status" value="1"/>
</dbReference>